<dbReference type="GO" id="GO:0002753">
    <property type="term" value="P:cytoplasmic pattern recognition receptor signaling pathway"/>
    <property type="evidence" value="ECO:0007669"/>
    <property type="project" value="TreeGrafter"/>
</dbReference>
<protein>
    <recommendedName>
        <fullName evidence="6">TRAF-interacting protein with FHA domain-containing protein A</fullName>
    </recommendedName>
</protein>
<comment type="similarity">
    <text evidence="5">Belongs to the TIFA family.</text>
</comment>
<proteinExistence type="inferred from homology"/>
<feature type="region of interest" description="Disordered" evidence="7">
    <location>
        <begin position="153"/>
        <end position="185"/>
    </location>
</feature>
<evidence type="ECO:0000256" key="5">
    <source>
        <dbReference type="ARBA" id="ARBA00038199"/>
    </source>
</evidence>
<keyword evidence="2" id="KW-0963">Cytoplasm</keyword>
<dbReference type="CTD" id="92610"/>
<sequence length="185" mass="21324">MSSFEDADTEETVTCLQITVYHPGHLQRGIFQSINFSKREKLPSSEVVKFGRNSSTCHYIFQDKQASRVQFSLHPFKQFNSSILSFEIKNLSKKTSLIVDSQELGYLNKMDLPYRCMVRFGEYQFLLEKEDGESLESFETQFVFSPRPLLQENSWPAQSPVPEDGSFSSGSIQSSFPTEMDENEW</sequence>
<gene>
    <name evidence="10 11 12" type="primary">Tifa</name>
</gene>
<accession>A0A6P6E0N3</accession>
<evidence type="ECO:0000256" key="6">
    <source>
        <dbReference type="ARBA" id="ARBA00040160"/>
    </source>
</evidence>
<evidence type="ECO:0000313" key="9">
    <source>
        <dbReference type="Proteomes" id="UP000515203"/>
    </source>
</evidence>
<dbReference type="GeneID" id="101572212"/>
<feature type="domain" description="FHA" evidence="8">
    <location>
        <begin position="48"/>
        <end position="121"/>
    </location>
</feature>
<dbReference type="CDD" id="cd22714">
    <property type="entry name" value="FHA_TIFA"/>
    <property type="match status" value="1"/>
</dbReference>
<dbReference type="RefSeq" id="XP_023565751.1">
    <property type="nucleotide sequence ID" value="XM_023709983.1"/>
</dbReference>
<dbReference type="PANTHER" id="PTHR31266">
    <property type="entry name" value="TRAF-INTERACTING PROTEIN WITH FHA DOMAIN-CONTAINING PROTEIN A FAMILY MEMBER"/>
    <property type="match status" value="1"/>
</dbReference>
<dbReference type="OrthoDB" id="9893545at2759"/>
<dbReference type="PANTHER" id="PTHR31266:SF2">
    <property type="entry name" value="TRAF-INTERACTING PROTEIN WITH FHA DOMAIN-CONTAINING PROTEIN A"/>
    <property type="match status" value="1"/>
</dbReference>
<dbReference type="GO" id="GO:0043123">
    <property type="term" value="P:positive regulation of canonical NF-kappaB signal transduction"/>
    <property type="evidence" value="ECO:0007669"/>
    <property type="project" value="InterPro"/>
</dbReference>
<feature type="compositionally biased region" description="Low complexity" evidence="7">
    <location>
        <begin position="165"/>
        <end position="176"/>
    </location>
</feature>
<keyword evidence="4" id="KW-0391">Immunity</keyword>
<dbReference type="GO" id="GO:0005737">
    <property type="term" value="C:cytoplasm"/>
    <property type="evidence" value="ECO:0007669"/>
    <property type="project" value="UniProtKB-SubCell"/>
</dbReference>
<dbReference type="InterPro" id="IPR008984">
    <property type="entry name" value="SMAD_FHA_dom_sf"/>
</dbReference>
<evidence type="ECO:0000313" key="11">
    <source>
        <dbReference type="RefSeq" id="XP_023565752.1"/>
    </source>
</evidence>
<dbReference type="Proteomes" id="UP000515203">
    <property type="component" value="Unplaced"/>
</dbReference>
<dbReference type="GO" id="GO:0045087">
    <property type="term" value="P:innate immune response"/>
    <property type="evidence" value="ECO:0007669"/>
    <property type="project" value="UniProtKB-KW"/>
</dbReference>
<evidence type="ECO:0000313" key="10">
    <source>
        <dbReference type="RefSeq" id="XP_023565751.1"/>
    </source>
</evidence>
<comment type="subcellular location">
    <subcellularLocation>
        <location evidence="1">Cytoplasm</location>
    </subcellularLocation>
</comment>
<dbReference type="SUPFAM" id="SSF49879">
    <property type="entry name" value="SMAD/FHA domain"/>
    <property type="match status" value="1"/>
</dbReference>
<evidence type="ECO:0000259" key="8">
    <source>
        <dbReference type="Pfam" id="PF00498"/>
    </source>
</evidence>
<evidence type="ECO:0000256" key="3">
    <source>
        <dbReference type="ARBA" id="ARBA00022588"/>
    </source>
</evidence>
<dbReference type="AlphaFoldDB" id="A0A6P6E0N3"/>
<organism evidence="9 11">
    <name type="scientific">Octodon degus</name>
    <name type="common">Degu</name>
    <name type="synonym">Sciurus degus</name>
    <dbReference type="NCBI Taxonomy" id="10160"/>
    <lineage>
        <taxon>Eukaryota</taxon>
        <taxon>Metazoa</taxon>
        <taxon>Chordata</taxon>
        <taxon>Craniata</taxon>
        <taxon>Vertebrata</taxon>
        <taxon>Euteleostomi</taxon>
        <taxon>Mammalia</taxon>
        <taxon>Eutheria</taxon>
        <taxon>Euarchontoglires</taxon>
        <taxon>Glires</taxon>
        <taxon>Rodentia</taxon>
        <taxon>Hystricomorpha</taxon>
        <taxon>Octodontidae</taxon>
        <taxon>Octodon</taxon>
    </lineage>
</organism>
<dbReference type="InterPro" id="IPR033621">
    <property type="entry name" value="TIFA"/>
</dbReference>
<evidence type="ECO:0000256" key="1">
    <source>
        <dbReference type="ARBA" id="ARBA00004496"/>
    </source>
</evidence>
<reference evidence="10 11" key="1">
    <citation type="submission" date="2025-04" db="UniProtKB">
        <authorList>
            <consortium name="RefSeq"/>
        </authorList>
    </citation>
    <scope>IDENTIFICATION</scope>
</reference>
<evidence type="ECO:0000313" key="12">
    <source>
        <dbReference type="RefSeq" id="XP_023565753.1"/>
    </source>
</evidence>
<name>A0A6P6E0N3_OCTDE</name>
<evidence type="ECO:0000256" key="4">
    <source>
        <dbReference type="ARBA" id="ARBA00022859"/>
    </source>
</evidence>
<keyword evidence="9" id="KW-1185">Reference proteome</keyword>
<dbReference type="RefSeq" id="XP_023565753.1">
    <property type="nucleotide sequence ID" value="XM_023709985.1"/>
</dbReference>
<evidence type="ECO:0000256" key="7">
    <source>
        <dbReference type="SAM" id="MobiDB-lite"/>
    </source>
</evidence>
<keyword evidence="3" id="KW-0399">Innate immunity</keyword>
<evidence type="ECO:0000256" key="2">
    <source>
        <dbReference type="ARBA" id="ARBA00022490"/>
    </source>
</evidence>
<dbReference type="RefSeq" id="XP_023565752.1">
    <property type="nucleotide sequence ID" value="XM_023709984.1"/>
</dbReference>
<dbReference type="Pfam" id="PF00498">
    <property type="entry name" value="FHA"/>
    <property type="match status" value="1"/>
</dbReference>
<dbReference type="InterPro" id="IPR000253">
    <property type="entry name" value="FHA_dom"/>
</dbReference>